<feature type="compositionally biased region" description="Basic and acidic residues" evidence="2">
    <location>
        <begin position="638"/>
        <end position="655"/>
    </location>
</feature>
<feature type="region of interest" description="Disordered" evidence="2">
    <location>
        <begin position="710"/>
        <end position="742"/>
    </location>
</feature>
<proteinExistence type="predicted"/>
<sequence>MMSCLEKQQQNQQQAGLVEKDGIAPELIFELKWRPAGKSSKSKAGDKIIQLGIWDAPNDSSSPLDITSFRCYLWANVGLSEQDCISYVDSDGDEVPIDSQCEFLEALKFARSCAKKDQNVLLLIDSVNQENVSSPKTIDWENGEINCSKSQRFFKSNTPQFSTKNTMAPITVSTITERVSQLTLEEKLNNSTIELPTSIDTTPPPWFKNYMEMLKTDIVTEVSSKVMSNVMDILNKRSEDPSRSNSHYSSRWERHSRDPEERLHHRKTKKVTEEVELTNALLSSDLQDEHLMWKVKRIENQKRALQIKLERLEQKTRMILEKKKKRFRDGSGNSNNLEEASKKSEALEESKKSTPVRNPHYLPTETVNNSIDIKTEESMPNVSNNQPEVKLRMSCSVTGHEMLDKSNIKSTDYYSESNSDNISIISNISHTSDQDHNFEMIPMPSCIVGKTSSSVDGDSKEKISTGDNCLPRNNLNFVFYDAESDRNNNMDSPSFELLSEPASPALSIHMDEDHFHSDDKEIDTYVLSSNIEFNGEESIPKRLGSPYEVDFEGKMYKKIHNDSDTSIDVNLEKRPGGTYSYISETLPIHNIDQEEPAKMFKSDCVLESHPKQCDTNLEAKCCHASYAANTEQFFSKPKKVEMKVETPRKSHHDSQDLGNESTESAQSFSSHTISSPEINAFAFAEVHSGSSYSTHKYVFVDHNASKGLGETYSKTNSGKSQEPTKNKSTTSTKHPNEYPNKNSSCYCTDQPYGVREATSRKSAPELGLGPADPVHILPETLVTGAVHVASKAYITARKVLNKIRTQSMDEAQKMKMGW</sequence>
<protein>
    <submittedName>
        <fullName evidence="4">Uncharacterized protein LOC107271222</fullName>
    </submittedName>
</protein>
<feature type="compositionally biased region" description="Basic and acidic residues" evidence="2">
    <location>
        <begin position="250"/>
        <end position="263"/>
    </location>
</feature>
<organism evidence="3 4">
    <name type="scientific">Cephus cinctus</name>
    <name type="common">Wheat stem sawfly</name>
    <dbReference type="NCBI Taxonomy" id="211228"/>
    <lineage>
        <taxon>Eukaryota</taxon>
        <taxon>Metazoa</taxon>
        <taxon>Ecdysozoa</taxon>
        <taxon>Arthropoda</taxon>
        <taxon>Hexapoda</taxon>
        <taxon>Insecta</taxon>
        <taxon>Pterygota</taxon>
        <taxon>Neoptera</taxon>
        <taxon>Endopterygota</taxon>
        <taxon>Hymenoptera</taxon>
        <taxon>Cephoidea</taxon>
        <taxon>Cephidae</taxon>
        <taxon>Cephus</taxon>
    </lineage>
</organism>
<accession>A0AAJ7C683</accession>
<gene>
    <name evidence="4" type="primary">LOC107271222</name>
</gene>
<name>A0AAJ7C683_CEPCN</name>
<dbReference type="Proteomes" id="UP000694920">
    <property type="component" value="Unplaced"/>
</dbReference>
<reference evidence="4" key="1">
    <citation type="submission" date="2025-08" db="UniProtKB">
        <authorList>
            <consortium name="RefSeq"/>
        </authorList>
    </citation>
    <scope>IDENTIFICATION</scope>
</reference>
<dbReference type="KEGG" id="ccin:107271222"/>
<feature type="region of interest" description="Disordered" evidence="2">
    <location>
        <begin position="638"/>
        <end position="671"/>
    </location>
</feature>
<dbReference type="RefSeq" id="XP_015602428.1">
    <property type="nucleotide sequence ID" value="XM_015746942.2"/>
</dbReference>
<evidence type="ECO:0000256" key="2">
    <source>
        <dbReference type="SAM" id="MobiDB-lite"/>
    </source>
</evidence>
<keyword evidence="3" id="KW-1185">Reference proteome</keyword>
<feature type="region of interest" description="Disordered" evidence="2">
    <location>
        <begin position="237"/>
        <end position="269"/>
    </location>
</feature>
<dbReference type="GeneID" id="107271222"/>
<evidence type="ECO:0000256" key="1">
    <source>
        <dbReference type="SAM" id="Coils"/>
    </source>
</evidence>
<feature type="coiled-coil region" evidence="1">
    <location>
        <begin position="295"/>
        <end position="322"/>
    </location>
</feature>
<evidence type="ECO:0000313" key="3">
    <source>
        <dbReference type="Proteomes" id="UP000694920"/>
    </source>
</evidence>
<feature type="compositionally biased region" description="Polar residues" evidence="2">
    <location>
        <begin position="712"/>
        <end position="742"/>
    </location>
</feature>
<feature type="compositionally biased region" description="Polar residues" evidence="2">
    <location>
        <begin position="656"/>
        <end position="671"/>
    </location>
</feature>
<dbReference type="SUPFAM" id="SSF54277">
    <property type="entry name" value="CAD &amp; PB1 domains"/>
    <property type="match status" value="1"/>
</dbReference>
<feature type="region of interest" description="Disordered" evidence="2">
    <location>
        <begin position="323"/>
        <end position="364"/>
    </location>
</feature>
<feature type="compositionally biased region" description="Basic and acidic residues" evidence="2">
    <location>
        <begin position="339"/>
        <end position="352"/>
    </location>
</feature>
<keyword evidence="1" id="KW-0175">Coiled coil</keyword>
<dbReference type="Gene3D" id="3.10.20.90">
    <property type="entry name" value="Phosphatidylinositol 3-kinase Catalytic Subunit, Chain A, domain 1"/>
    <property type="match status" value="1"/>
</dbReference>
<evidence type="ECO:0000313" key="4">
    <source>
        <dbReference type="RefSeq" id="XP_015602428.1"/>
    </source>
</evidence>
<dbReference type="AlphaFoldDB" id="A0AAJ7C683"/>